<evidence type="ECO:0000256" key="1">
    <source>
        <dbReference type="SAM" id="MobiDB-lite"/>
    </source>
</evidence>
<name>A0AAV2CJP8_9ROSI</name>
<feature type="compositionally biased region" description="Acidic residues" evidence="1">
    <location>
        <begin position="45"/>
        <end position="63"/>
    </location>
</feature>
<organism evidence="3 4">
    <name type="scientific">Linum trigynum</name>
    <dbReference type="NCBI Taxonomy" id="586398"/>
    <lineage>
        <taxon>Eukaryota</taxon>
        <taxon>Viridiplantae</taxon>
        <taxon>Streptophyta</taxon>
        <taxon>Embryophyta</taxon>
        <taxon>Tracheophyta</taxon>
        <taxon>Spermatophyta</taxon>
        <taxon>Magnoliopsida</taxon>
        <taxon>eudicotyledons</taxon>
        <taxon>Gunneridae</taxon>
        <taxon>Pentapetalae</taxon>
        <taxon>rosids</taxon>
        <taxon>fabids</taxon>
        <taxon>Malpighiales</taxon>
        <taxon>Linaceae</taxon>
        <taxon>Linum</taxon>
    </lineage>
</organism>
<dbReference type="InterPro" id="IPR004332">
    <property type="entry name" value="Transposase_MuDR"/>
</dbReference>
<feature type="region of interest" description="Disordered" evidence="1">
    <location>
        <begin position="25"/>
        <end position="63"/>
    </location>
</feature>
<dbReference type="Pfam" id="PF03108">
    <property type="entry name" value="DBD_Tnp_Mut"/>
    <property type="match status" value="1"/>
</dbReference>
<evidence type="ECO:0000313" key="3">
    <source>
        <dbReference type="EMBL" id="CAL1356568.1"/>
    </source>
</evidence>
<dbReference type="EMBL" id="OZ034813">
    <property type="protein sequence ID" value="CAL1356568.1"/>
    <property type="molecule type" value="Genomic_DNA"/>
</dbReference>
<evidence type="ECO:0000259" key="2">
    <source>
        <dbReference type="Pfam" id="PF03108"/>
    </source>
</evidence>
<keyword evidence="4" id="KW-1185">Reference proteome</keyword>
<protein>
    <recommendedName>
        <fullName evidence="2">Transposase MuDR plant domain-containing protein</fullName>
    </recommendedName>
</protein>
<evidence type="ECO:0000313" key="4">
    <source>
        <dbReference type="Proteomes" id="UP001497516"/>
    </source>
</evidence>
<dbReference type="Proteomes" id="UP001497516">
    <property type="component" value="Chromosome 1"/>
</dbReference>
<proteinExistence type="predicted"/>
<sequence>MATFTNEEARVIELYAISEEDIVEFTESDGEEGGVVTKGKKTEEADSDYDEEDDSDYKASEEEDFSFGDNLQFEKNLAADVEADFFSEEGESSKGRQTIIDVDSDDRRTIYSSDEDDDNHEMQEFRAGRDIKSPTFTISKIFGKFDLLKEAIKQYAFVEKRHIHFKKNDKKRLQAVCANPCDWCIWVSRMSLTNVVQIKKCKLQHSKDCQRTFKVKFATAKFLGGKVARKMEADKNMSKGLLKQICKEDYKEEVVHFTY</sequence>
<accession>A0AAV2CJP8</accession>
<gene>
    <name evidence="3" type="ORF">LTRI10_LOCUS4262</name>
</gene>
<reference evidence="3 4" key="1">
    <citation type="submission" date="2024-04" db="EMBL/GenBank/DDBJ databases">
        <authorList>
            <person name="Fracassetti M."/>
        </authorList>
    </citation>
    <scope>NUCLEOTIDE SEQUENCE [LARGE SCALE GENOMIC DNA]</scope>
</reference>
<feature type="domain" description="Transposase MuDR plant" evidence="2">
    <location>
        <begin position="147"/>
        <end position="198"/>
    </location>
</feature>
<dbReference type="AlphaFoldDB" id="A0AAV2CJP8"/>